<proteinExistence type="predicted"/>
<dbReference type="PANTHER" id="PTHR19325:SF575">
    <property type="entry name" value="LOCOMOTION-RELATED PROTEIN HIKARU GENKI"/>
    <property type="match status" value="1"/>
</dbReference>
<protein>
    <recommendedName>
        <fullName evidence="6">Sushi domain-containing protein</fullName>
    </recommendedName>
</protein>
<dbReference type="CDD" id="cd00033">
    <property type="entry name" value="CCP"/>
    <property type="match status" value="3"/>
</dbReference>
<dbReference type="InterPro" id="IPR000436">
    <property type="entry name" value="Sushi_SCR_CCP_dom"/>
</dbReference>
<evidence type="ECO:0000313" key="8">
    <source>
        <dbReference type="Proteomes" id="UP000264820"/>
    </source>
</evidence>
<dbReference type="GeneTree" id="ENSGT00940000156061"/>
<keyword evidence="2" id="KW-0677">Repeat</keyword>
<evidence type="ECO:0000256" key="5">
    <source>
        <dbReference type="PROSITE-ProRule" id="PRU00302"/>
    </source>
</evidence>
<evidence type="ECO:0000313" key="7">
    <source>
        <dbReference type="Ensembl" id="ENSHCOP00000022852.1"/>
    </source>
</evidence>
<keyword evidence="8" id="KW-1185">Reference proteome</keyword>
<feature type="domain" description="Sushi" evidence="6">
    <location>
        <begin position="64"/>
        <end position="120"/>
    </location>
</feature>
<reference evidence="7" key="2">
    <citation type="submission" date="2025-09" db="UniProtKB">
        <authorList>
            <consortium name="Ensembl"/>
        </authorList>
    </citation>
    <scope>IDENTIFICATION</scope>
</reference>
<dbReference type="SMART" id="SM00032">
    <property type="entry name" value="CCP"/>
    <property type="match status" value="3"/>
</dbReference>
<dbReference type="Pfam" id="PF00084">
    <property type="entry name" value="Sushi"/>
    <property type="match status" value="3"/>
</dbReference>
<evidence type="ECO:0000256" key="2">
    <source>
        <dbReference type="ARBA" id="ARBA00022737"/>
    </source>
</evidence>
<dbReference type="PANTHER" id="PTHR19325">
    <property type="entry name" value="COMPLEMENT COMPONENT-RELATED SUSHI DOMAIN-CONTAINING"/>
    <property type="match status" value="1"/>
</dbReference>
<feature type="domain" description="Sushi" evidence="6">
    <location>
        <begin position="9"/>
        <end position="63"/>
    </location>
</feature>
<evidence type="ECO:0000259" key="6">
    <source>
        <dbReference type="PROSITE" id="PS50923"/>
    </source>
</evidence>
<sequence>MSLPGFSLSSCVDISHGFLNGSTFNHDDVVEYVCFEGYVIVGDPVLRCSAQGFWIGTVPQCRPCVCALPLLKFGVVLGQERACGDRVHFRCDDGYRLLGPAHAVCEKGGVWSPGVPVCGRGRCTAAPPTVPNTVLQGGSAAFPDTVVYRCRPGYQSRCLENGSWTPPPTCRGRELHTGRKTVLSKCFSEPTRWSVLLTFSLVLLDWPQRSNLPVKIQRKKDKLEN</sequence>
<accession>A0A3Q2YVH6</accession>
<dbReference type="OMA" id="AWSDEYP"/>
<comment type="caution">
    <text evidence="5">Lacks conserved residue(s) required for the propagation of feature annotation.</text>
</comment>
<dbReference type="SUPFAM" id="SSF57535">
    <property type="entry name" value="Complement control module/SCR domain"/>
    <property type="match status" value="3"/>
</dbReference>
<evidence type="ECO:0000256" key="1">
    <source>
        <dbReference type="ARBA" id="ARBA00022659"/>
    </source>
</evidence>
<keyword evidence="4" id="KW-0325">Glycoprotein</keyword>
<dbReference type="Proteomes" id="UP000264820">
    <property type="component" value="Unplaced"/>
</dbReference>
<reference evidence="7" key="1">
    <citation type="submission" date="2025-08" db="UniProtKB">
        <authorList>
            <consortium name="Ensembl"/>
        </authorList>
    </citation>
    <scope>IDENTIFICATION</scope>
</reference>
<keyword evidence="1 5" id="KW-0768">Sushi</keyword>
<evidence type="ECO:0000256" key="4">
    <source>
        <dbReference type="ARBA" id="ARBA00023180"/>
    </source>
</evidence>
<dbReference type="Ensembl" id="ENSHCOT00000025485.1">
    <property type="protein sequence ID" value="ENSHCOP00000022852.1"/>
    <property type="gene ID" value="ENSHCOG00000010889.1"/>
</dbReference>
<dbReference type="Gene3D" id="2.10.70.10">
    <property type="entry name" value="Complement Module, domain 1"/>
    <property type="match status" value="3"/>
</dbReference>
<dbReference type="STRING" id="109280.ENSHCOP00000022852"/>
<name>A0A3Q2YVH6_HIPCM</name>
<evidence type="ECO:0000256" key="3">
    <source>
        <dbReference type="ARBA" id="ARBA00023157"/>
    </source>
</evidence>
<keyword evidence="3 5" id="KW-1015">Disulfide bond</keyword>
<feature type="disulfide bond" evidence="5">
    <location>
        <begin position="91"/>
        <end position="118"/>
    </location>
</feature>
<feature type="disulfide bond" evidence="5">
    <location>
        <begin position="34"/>
        <end position="61"/>
    </location>
</feature>
<dbReference type="PROSITE" id="PS50923">
    <property type="entry name" value="SUSHI"/>
    <property type="match status" value="3"/>
</dbReference>
<organism evidence="7 8">
    <name type="scientific">Hippocampus comes</name>
    <name type="common">Tiger tail seahorse</name>
    <dbReference type="NCBI Taxonomy" id="109280"/>
    <lineage>
        <taxon>Eukaryota</taxon>
        <taxon>Metazoa</taxon>
        <taxon>Chordata</taxon>
        <taxon>Craniata</taxon>
        <taxon>Vertebrata</taxon>
        <taxon>Euteleostomi</taxon>
        <taxon>Actinopterygii</taxon>
        <taxon>Neopterygii</taxon>
        <taxon>Teleostei</taxon>
        <taxon>Neoteleostei</taxon>
        <taxon>Acanthomorphata</taxon>
        <taxon>Syngnathiaria</taxon>
        <taxon>Syngnathiformes</taxon>
        <taxon>Syngnathoidei</taxon>
        <taxon>Syngnathidae</taxon>
        <taxon>Hippocampus</taxon>
    </lineage>
</organism>
<feature type="domain" description="Sushi" evidence="6">
    <location>
        <begin position="121"/>
        <end position="172"/>
    </location>
</feature>
<dbReference type="InterPro" id="IPR035976">
    <property type="entry name" value="Sushi/SCR/CCP_sf"/>
</dbReference>
<dbReference type="AlphaFoldDB" id="A0A3Q2YVH6"/>
<dbReference type="InterPro" id="IPR050350">
    <property type="entry name" value="Compl-Cell_Adhes-Reg"/>
</dbReference>